<proteinExistence type="predicted"/>
<gene>
    <name evidence="1" type="ORF">E2C01_097675</name>
</gene>
<accession>A0A5B7K5G4</accession>
<reference evidence="1 2" key="1">
    <citation type="submission" date="2019-05" db="EMBL/GenBank/DDBJ databases">
        <title>Another draft genome of Portunus trituberculatus and its Hox gene families provides insights of decapod evolution.</title>
        <authorList>
            <person name="Jeong J.-H."/>
            <person name="Song I."/>
            <person name="Kim S."/>
            <person name="Choi T."/>
            <person name="Kim D."/>
            <person name="Ryu S."/>
            <person name="Kim W."/>
        </authorList>
    </citation>
    <scope>NUCLEOTIDE SEQUENCE [LARGE SCALE GENOMIC DNA]</scope>
    <source>
        <tissue evidence="1">Muscle</tissue>
    </source>
</reference>
<dbReference type="AlphaFoldDB" id="A0A5B7K5G4"/>
<evidence type="ECO:0000313" key="2">
    <source>
        <dbReference type="Proteomes" id="UP000324222"/>
    </source>
</evidence>
<evidence type="ECO:0000313" key="1">
    <source>
        <dbReference type="EMBL" id="MPD02116.1"/>
    </source>
</evidence>
<organism evidence="1 2">
    <name type="scientific">Portunus trituberculatus</name>
    <name type="common">Swimming crab</name>
    <name type="synonym">Neptunus trituberculatus</name>
    <dbReference type="NCBI Taxonomy" id="210409"/>
    <lineage>
        <taxon>Eukaryota</taxon>
        <taxon>Metazoa</taxon>
        <taxon>Ecdysozoa</taxon>
        <taxon>Arthropoda</taxon>
        <taxon>Crustacea</taxon>
        <taxon>Multicrustacea</taxon>
        <taxon>Malacostraca</taxon>
        <taxon>Eumalacostraca</taxon>
        <taxon>Eucarida</taxon>
        <taxon>Decapoda</taxon>
        <taxon>Pleocyemata</taxon>
        <taxon>Brachyura</taxon>
        <taxon>Eubrachyura</taxon>
        <taxon>Portunoidea</taxon>
        <taxon>Portunidae</taxon>
        <taxon>Portuninae</taxon>
        <taxon>Portunus</taxon>
    </lineage>
</organism>
<keyword evidence="2" id="KW-1185">Reference proteome</keyword>
<comment type="caution">
    <text evidence="1">The sequence shown here is derived from an EMBL/GenBank/DDBJ whole genome shotgun (WGS) entry which is preliminary data.</text>
</comment>
<dbReference type="Proteomes" id="UP000324222">
    <property type="component" value="Unassembled WGS sequence"/>
</dbReference>
<name>A0A5B7K5G4_PORTR</name>
<sequence length="117" mass="12888">MTQLEKIYSFHTTASNTTTTTTSTTTHLQRLLGFLPPAVVHHLGVVAVAVTHFKGHVVCLVGVVGRSVSYCRVIHLLGEEETKRHLLRHTCNDITTTTTTTNTLLIFCCPWPASPFT</sequence>
<dbReference type="EMBL" id="VSRR010130011">
    <property type="protein sequence ID" value="MPD02116.1"/>
    <property type="molecule type" value="Genomic_DNA"/>
</dbReference>
<protein>
    <submittedName>
        <fullName evidence="1">Uncharacterized protein</fullName>
    </submittedName>
</protein>